<dbReference type="EMBL" id="JAUESC010000001">
    <property type="protein sequence ID" value="KAK0608838.1"/>
    <property type="molecule type" value="Genomic_DNA"/>
</dbReference>
<comment type="caution">
    <text evidence="2">The sequence shown here is derived from an EMBL/GenBank/DDBJ whole genome shotgun (WGS) entry which is preliminary data.</text>
</comment>
<feature type="region of interest" description="Disordered" evidence="1">
    <location>
        <begin position="143"/>
        <end position="197"/>
    </location>
</feature>
<evidence type="ECO:0000313" key="3">
    <source>
        <dbReference type="Proteomes" id="UP001168877"/>
    </source>
</evidence>
<dbReference type="AlphaFoldDB" id="A0AA39TY99"/>
<protein>
    <submittedName>
        <fullName evidence="2">Uncharacterized protein</fullName>
    </submittedName>
</protein>
<evidence type="ECO:0000313" key="2">
    <source>
        <dbReference type="EMBL" id="KAK0608838.1"/>
    </source>
</evidence>
<gene>
    <name evidence="2" type="ORF">LWI29_036731</name>
</gene>
<sequence length="257" mass="27284">MLFGAWLKAGIPIVRPLIKGRAPFRQPAASSVESPCDRINSAPVLSRPSPSNGMKPQVVEKMHGSDGGMSGTAIEGVGKGKEKIAEIMGADSRAFISASQEDRNLNMIDKISGVTTNKPVFEFSSQRSKGLVAPSFPAIGPRALAKVGGPDPTTTLAGSGSSNNSQASGRWKRVGHKSKVDSKSSDGRNRLGKREYPTAERYLASTKKLKGAVPKSSDGLVEVEVCGNYNLVQEEWQSRLSLAVAVSDCAGIGEWDW</sequence>
<proteinExistence type="predicted"/>
<accession>A0AA39TY99</accession>
<feature type="region of interest" description="Disordered" evidence="1">
    <location>
        <begin position="29"/>
        <end position="53"/>
    </location>
</feature>
<keyword evidence="3" id="KW-1185">Reference proteome</keyword>
<organism evidence="2 3">
    <name type="scientific">Acer saccharum</name>
    <name type="common">Sugar maple</name>
    <dbReference type="NCBI Taxonomy" id="4024"/>
    <lineage>
        <taxon>Eukaryota</taxon>
        <taxon>Viridiplantae</taxon>
        <taxon>Streptophyta</taxon>
        <taxon>Embryophyta</taxon>
        <taxon>Tracheophyta</taxon>
        <taxon>Spermatophyta</taxon>
        <taxon>Magnoliopsida</taxon>
        <taxon>eudicotyledons</taxon>
        <taxon>Gunneridae</taxon>
        <taxon>Pentapetalae</taxon>
        <taxon>rosids</taxon>
        <taxon>malvids</taxon>
        <taxon>Sapindales</taxon>
        <taxon>Sapindaceae</taxon>
        <taxon>Hippocastanoideae</taxon>
        <taxon>Acereae</taxon>
        <taxon>Acer</taxon>
    </lineage>
</organism>
<feature type="compositionally biased region" description="Low complexity" evidence="1">
    <location>
        <begin position="157"/>
        <end position="169"/>
    </location>
</feature>
<feature type="compositionally biased region" description="Basic and acidic residues" evidence="1">
    <location>
        <begin position="178"/>
        <end position="197"/>
    </location>
</feature>
<reference evidence="2" key="1">
    <citation type="journal article" date="2022" name="Plant J.">
        <title>Strategies of tolerance reflected in two North American maple genomes.</title>
        <authorList>
            <person name="McEvoy S.L."/>
            <person name="Sezen U.U."/>
            <person name="Trouern-Trend A."/>
            <person name="McMahon S.M."/>
            <person name="Schaberg P.G."/>
            <person name="Yang J."/>
            <person name="Wegrzyn J.L."/>
            <person name="Swenson N.G."/>
        </authorList>
    </citation>
    <scope>NUCLEOTIDE SEQUENCE</scope>
    <source>
        <strain evidence="2">NS2018</strain>
    </source>
</reference>
<name>A0AA39TY99_ACESA</name>
<evidence type="ECO:0000256" key="1">
    <source>
        <dbReference type="SAM" id="MobiDB-lite"/>
    </source>
</evidence>
<dbReference type="Proteomes" id="UP001168877">
    <property type="component" value="Unassembled WGS sequence"/>
</dbReference>
<reference evidence="2" key="2">
    <citation type="submission" date="2023-06" db="EMBL/GenBank/DDBJ databases">
        <authorList>
            <person name="Swenson N.G."/>
            <person name="Wegrzyn J.L."/>
            <person name="Mcevoy S.L."/>
        </authorList>
    </citation>
    <scope>NUCLEOTIDE SEQUENCE</scope>
    <source>
        <strain evidence="2">NS2018</strain>
        <tissue evidence="2">Leaf</tissue>
    </source>
</reference>